<feature type="region of interest" description="Disordered" evidence="1">
    <location>
        <begin position="26"/>
        <end position="48"/>
    </location>
</feature>
<gene>
    <name evidence="2" type="ORF">SBOR_2533</name>
</gene>
<dbReference type="OrthoDB" id="3554186at2759"/>
<accession>W9CM37</accession>
<dbReference type="Proteomes" id="UP000019487">
    <property type="component" value="Unassembled WGS sequence"/>
</dbReference>
<proteinExistence type="predicted"/>
<feature type="compositionally biased region" description="Basic and acidic residues" evidence="1">
    <location>
        <begin position="26"/>
        <end position="40"/>
    </location>
</feature>
<evidence type="ECO:0000313" key="3">
    <source>
        <dbReference type="Proteomes" id="UP000019487"/>
    </source>
</evidence>
<dbReference type="EMBL" id="AYSA01000102">
    <property type="protein sequence ID" value="ESZ97103.1"/>
    <property type="molecule type" value="Genomic_DNA"/>
</dbReference>
<dbReference type="AlphaFoldDB" id="W9CM37"/>
<keyword evidence="3" id="KW-1185">Reference proteome</keyword>
<protein>
    <submittedName>
        <fullName evidence="2">Uncharacterized protein</fullName>
    </submittedName>
</protein>
<dbReference type="HOGENOM" id="CLU_2442133_0_0_1"/>
<comment type="caution">
    <text evidence="2">The sequence shown here is derived from an EMBL/GenBank/DDBJ whole genome shotgun (WGS) entry which is preliminary data.</text>
</comment>
<reference evidence="2 3" key="1">
    <citation type="journal article" date="2014" name="Genome Announc.">
        <title>Draft genome sequence of Sclerotinia borealis, a psychrophilic plant pathogenic fungus.</title>
        <authorList>
            <person name="Mardanov A.V."/>
            <person name="Beletsky A.V."/>
            <person name="Kadnikov V.V."/>
            <person name="Ignatov A.N."/>
            <person name="Ravin N.V."/>
        </authorList>
    </citation>
    <scope>NUCLEOTIDE SEQUENCE [LARGE SCALE GENOMIC DNA]</scope>
    <source>
        <strain evidence="3">F-4157</strain>
    </source>
</reference>
<organism evidence="2 3">
    <name type="scientific">Sclerotinia borealis (strain F-4128)</name>
    <dbReference type="NCBI Taxonomy" id="1432307"/>
    <lineage>
        <taxon>Eukaryota</taxon>
        <taxon>Fungi</taxon>
        <taxon>Dikarya</taxon>
        <taxon>Ascomycota</taxon>
        <taxon>Pezizomycotina</taxon>
        <taxon>Leotiomycetes</taxon>
        <taxon>Helotiales</taxon>
        <taxon>Sclerotiniaceae</taxon>
        <taxon>Sclerotinia</taxon>
    </lineage>
</organism>
<evidence type="ECO:0000313" key="2">
    <source>
        <dbReference type="EMBL" id="ESZ97103.1"/>
    </source>
</evidence>
<sequence>MSSHSPIPAITINGVDLSKVYEKSSITDDTRSQKATRDRLYYGPDTDTTDGDDLAKAFGNCTFTGTEKSGEESQTYELSLKVCMLLSQNI</sequence>
<name>W9CM37_SCLBF</name>
<evidence type="ECO:0000256" key="1">
    <source>
        <dbReference type="SAM" id="MobiDB-lite"/>
    </source>
</evidence>